<evidence type="ECO:0000256" key="4">
    <source>
        <dbReference type="ARBA" id="ARBA00022833"/>
    </source>
</evidence>
<dbReference type="Proteomes" id="UP001629113">
    <property type="component" value="Unassembled WGS sequence"/>
</dbReference>
<protein>
    <submittedName>
        <fullName evidence="8">Transcription factor SFP1</fullName>
    </submittedName>
</protein>
<dbReference type="SUPFAM" id="SSF57667">
    <property type="entry name" value="beta-beta-alpha zinc fingers"/>
    <property type="match status" value="1"/>
</dbReference>
<dbReference type="PROSITE" id="PS50157">
    <property type="entry name" value="ZINC_FINGER_C2H2_2"/>
    <property type="match status" value="2"/>
</dbReference>
<feature type="compositionally biased region" description="Polar residues" evidence="6">
    <location>
        <begin position="391"/>
        <end position="446"/>
    </location>
</feature>
<name>A0ABR4PP04_9HELO</name>
<dbReference type="InterPro" id="IPR036236">
    <property type="entry name" value="Znf_C2H2_sf"/>
</dbReference>
<feature type="domain" description="C2H2-type" evidence="7">
    <location>
        <begin position="576"/>
        <end position="606"/>
    </location>
</feature>
<evidence type="ECO:0000256" key="3">
    <source>
        <dbReference type="ARBA" id="ARBA00022771"/>
    </source>
</evidence>
<dbReference type="PANTHER" id="PTHR23057">
    <property type="entry name" value="JUXTAPOSED WITH ANOTHER ZINC FINGER PROTEIN 1"/>
    <property type="match status" value="1"/>
</dbReference>
<keyword evidence="2" id="KW-0677">Repeat</keyword>
<reference evidence="8 9" key="1">
    <citation type="submission" date="2024-06" db="EMBL/GenBank/DDBJ databases">
        <title>Complete genome of Phlyctema vagabunda strain 19-DSS-EL-015.</title>
        <authorList>
            <person name="Fiorenzani C."/>
        </authorList>
    </citation>
    <scope>NUCLEOTIDE SEQUENCE [LARGE SCALE GENOMIC DNA]</scope>
    <source>
        <strain evidence="8 9">19-DSS-EL-015</strain>
    </source>
</reference>
<feature type="region of interest" description="Disordered" evidence="6">
    <location>
        <begin position="391"/>
        <end position="450"/>
    </location>
</feature>
<sequence length="697" mass="74904">MGRLLGHWFGGEPTANSTSPNYSTSTSTSLKATSRPGLDCDELISDTDSPSSTSSSSSSSSSTSTAVDSSSTTSSSSSTASLSQPTTPPSCSLDSTMPTTSPITIATPSRNSSSSPSSHGQKPNYHDGDTRTSAIMSGNAFDSSMGRGAQNSFAGAKPISMNNPNRNNLDGRGRRESLAGSLVGGMSWGGVSVGSWIRDDIIMAGTSPFPYQSPSFHSSSYLPKLEAEFMKNFACCGKTLPSLHDLLQHYEESHAESTPQSLRNGSLAQRARENSTPNSKAHFQSEAASKIQQQSQHGQSTSQRPQIQIGQSGMGGIAALRQQQSQPSTPTQKQMPPTEDMDGVEDMEMDDAVGPMDLSNDLSVKPSNQPTQTAQPSMFGQQRPQLNLNASGMQHSGLRNNISQPTTPATAGFGFQNNPTVSSVNTPTLTAQPMQQQTFSPDTSVPGTPAEMEDDFAMQMNMNLGNMNMNLGNMNMGNMNGGQNMNFGFGIPPNDLGVDLCIDEPAKRLFSPNSGFNNQRQMQQQFAQYGLGGQAQQMGANNDMMRIYRQQQMLMMQGLQPNQAMALMASEEHKPFRCPVVGCEKAYKNQNGLKYHKTHGHTTQQLHENGDGTFSIVNPETSAPYPGTLGMEKEKPYKCEVCGKRYKNLNGLKYHKQHSPPCNPELKLNSQINMALNNGINNVNIPGLPGIGEEGLM</sequence>
<feature type="region of interest" description="Disordered" evidence="6">
    <location>
        <begin position="252"/>
        <end position="379"/>
    </location>
</feature>
<evidence type="ECO:0000259" key="7">
    <source>
        <dbReference type="PROSITE" id="PS50157"/>
    </source>
</evidence>
<evidence type="ECO:0000256" key="2">
    <source>
        <dbReference type="ARBA" id="ARBA00022737"/>
    </source>
</evidence>
<keyword evidence="4" id="KW-0862">Zinc</keyword>
<comment type="caution">
    <text evidence="8">The sequence shown here is derived from an EMBL/GenBank/DDBJ whole genome shotgun (WGS) entry which is preliminary data.</text>
</comment>
<organism evidence="8 9">
    <name type="scientific">Phlyctema vagabunda</name>
    <dbReference type="NCBI Taxonomy" id="108571"/>
    <lineage>
        <taxon>Eukaryota</taxon>
        <taxon>Fungi</taxon>
        <taxon>Dikarya</taxon>
        <taxon>Ascomycota</taxon>
        <taxon>Pezizomycotina</taxon>
        <taxon>Leotiomycetes</taxon>
        <taxon>Helotiales</taxon>
        <taxon>Dermateaceae</taxon>
        <taxon>Phlyctema</taxon>
    </lineage>
</organism>
<feature type="compositionally biased region" description="Low complexity" evidence="6">
    <location>
        <begin position="46"/>
        <end position="85"/>
    </location>
</feature>
<keyword evidence="3 5" id="KW-0863">Zinc-finger</keyword>
<feature type="region of interest" description="Disordered" evidence="6">
    <location>
        <begin position="1"/>
        <end position="173"/>
    </location>
</feature>
<dbReference type="SMART" id="SM00355">
    <property type="entry name" value="ZnF_C2H2"/>
    <property type="match status" value="3"/>
</dbReference>
<evidence type="ECO:0000256" key="5">
    <source>
        <dbReference type="PROSITE-ProRule" id="PRU00042"/>
    </source>
</evidence>
<dbReference type="PANTHER" id="PTHR23057:SF0">
    <property type="entry name" value="JUXTAPOSED WITH ANOTHER ZINC FINGER PROTEIN 1"/>
    <property type="match status" value="1"/>
</dbReference>
<evidence type="ECO:0000313" key="9">
    <source>
        <dbReference type="Proteomes" id="UP001629113"/>
    </source>
</evidence>
<dbReference type="EMBL" id="JBFCZG010000003">
    <property type="protein sequence ID" value="KAL3425103.1"/>
    <property type="molecule type" value="Genomic_DNA"/>
</dbReference>
<keyword evidence="9" id="KW-1185">Reference proteome</keyword>
<dbReference type="InterPro" id="IPR051580">
    <property type="entry name" value="ZnF-Chromatin_assoc"/>
</dbReference>
<feature type="compositionally biased region" description="Polar residues" evidence="6">
    <location>
        <begin position="360"/>
        <end position="379"/>
    </location>
</feature>
<dbReference type="InterPro" id="IPR013087">
    <property type="entry name" value="Znf_C2H2_type"/>
</dbReference>
<feature type="compositionally biased region" description="Polar residues" evidence="6">
    <location>
        <begin position="256"/>
        <end position="267"/>
    </location>
</feature>
<feature type="compositionally biased region" description="Acidic residues" evidence="6">
    <location>
        <begin position="339"/>
        <end position="351"/>
    </location>
</feature>
<keyword evidence="1" id="KW-0479">Metal-binding</keyword>
<feature type="compositionally biased region" description="Low complexity" evidence="6">
    <location>
        <begin position="13"/>
        <end position="29"/>
    </location>
</feature>
<evidence type="ECO:0000256" key="6">
    <source>
        <dbReference type="SAM" id="MobiDB-lite"/>
    </source>
</evidence>
<feature type="compositionally biased region" description="Low complexity" evidence="6">
    <location>
        <begin position="322"/>
        <end position="338"/>
    </location>
</feature>
<feature type="compositionally biased region" description="Low complexity" evidence="6">
    <location>
        <begin position="289"/>
        <end position="311"/>
    </location>
</feature>
<proteinExistence type="predicted"/>
<feature type="compositionally biased region" description="Polar residues" evidence="6">
    <location>
        <begin position="131"/>
        <end position="142"/>
    </location>
</feature>
<evidence type="ECO:0000313" key="8">
    <source>
        <dbReference type="EMBL" id="KAL3425103.1"/>
    </source>
</evidence>
<evidence type="ECO:0000256" key="1">
    <source>
        <dbReference type="ARBA" id="ARBA00022723"/>
    </source>
</evidence>
<gene>
    <name evidence="8" type="ORF">PVAG01_04384</name>
</gene>
<dbReference type="Gene3D" id="3.30.160.60">
    <property type="entry name" value="Classic Zinc Finger"/>
    <property type="match status" value="2"/>
</dbReference>
<feature type="domain" description="C2H2-type" evidence="7">
    <location>
        <begin position="637"/>
        <end position="664"/>
    </location>
</feature>
<dbReference type="PROSITE" id="PS00028">
    <property type="entry name" value="ZINC_FINGER_C2H2_1"/>
    <property type="match status" value="1"/>
</dbReference>
<feature type="compositionally biased region" description="Low complexity" evidence="6">
    <location>
        <begin position="95"/>
        <end position="118"/>
    </location>
</feature>
<accession>A0ABR4PP04</accession>